<dbReference type="PANTHER" id="PTHR21109:SF0">
    <property type="entry name" value="SMALL RIBOSOMAL SUBUNIT PROTEIN BS21M"/>
    <property type="match status" value="1"/>
</dbReference>
<dbReference type="AlphaFoldDB" id="A0AAD2FS77"/>
<dbReference type="GO" id="GO:1990904">
    <property type="term" value="C:ribonucleoprotein complex"/>
    <property type="evidence" value="ECO:0007669"/>
    <property type="project" value="UniProtKB-KW"/>
</dbReference>
<keyword evidence="2" id="KW-0689">Ribosomal protein</keyword>
<dbReference type="PROSITE" id="PS01181">
    <property type="entry name" value="RIBOSOMAL_S21"/>
    <property type="match status" value="1"/>
</dbReference>
<evidence type="ECO:0000256" key="1">
    <source>
        <dbReference type="ARBA" id="ARBA00006640"/>
    </source>
</evidence>
<dbReference type="Proteomes" id="UP001295423">
    <property type="component" value="Unassembled WGS sequence"/>
</dbReference>
<dbReference type="Pfam" id="PF01165">
    <property type="entry name" value="Ribosomal_S21"/>
    <property type="match status" value="1"/>
</dbReference>
<evidence type="ECO:0000313" key="5">
    <source>
        <dbReference type="EMBL" id="CAJ1950892.1"/>
    </source>
</evidence>
<dbReference type="GO" id="GO:0003735">
    <property type="term" value="F:structural constituent of ribosome"/>
    <property type="evidence" value="ECO:0007669"/>
    <property type="project" value="InterPro"/>
</dbReference>
<organism evidence="5 6">
    <name type="scientific">Cylindrotheca closterium</name>
    <dbReference type="NCBI Taxonomy" id="2856"/>
    <lineage>
        <taxon>Eukaryota</taxon>
        <taxon>Sar</taxon>
        <taxon>Stramenopiles</taxon>
        <taxon>Ochrophyta</taxon>
        <taxon>Bacillariophyta</taxon>
        <taxon>Bacillariophyceae</taxon>
        <taxon>Bacillariophycidae</taxon>
        <taxon>Bacillariales</taxon>
        <taxon>Bacillariaceae</taxon>
        <taxon>Cylindrotheca</taxon>
    </lineage>
</organism>
<evidence type="ECO:0000256" key="2">
    <source>
        <dbReference type="ARBA" id="ARBA00022980"/>
    </source>
</evidence>
<dbReference type="NCBIfam" id="TIGR00030">
    <property type="entry name" value="S21p"/>
    <property type="match status" value="1"/>
</dbReference>
<feature type="signal peptide" evidence="4">
    <location>
        <begin position="1"/>
        <end position="17"/>
    </location>
</feature>
<gene>
    <name evidence="5" type="ORF">CYCCA115_LOCUS12810</name>
</gene>
<dbReference type="InterPro" id="IPR038380">
    <property type="entry name" value="Ribosomal_bS21_sf"/>
</dbReference>
<feature type="chain" id="PRO_5041928678" description="30S ribosomal protein S21" evidence="4">
    <location>
        <begin position="18"/>
        <end position="110"/>
    </location>
</feature>
<dbReference type="PRINTS" id="PR00976">
    <property type="entry name" value="RIBOSOMALS21"/>
</dbReference>
<dbReference type="PANTHER" id="PTHR21109">
    <property type="entry name" value="MITOCHONDRIAL 28S RIBOSOMAL PROTEIN S21"/>
    <property type="match status" value="1"/>
</dbReference>
<evidence type="ECO:0000256" key="3">
    <source>
        <dbReference type="ARBA" id="ARBA00023274"/>
    </source>
</evidence>
<dbReference type="GO" id="GO:0006412">
    <property type="term" value="P:translation"/>
    <property type="evidence" value="ECO:0007669"/>
    <property type="project" value="InterPro"/>
</dbReference>
<dbReference type="InterPro" id="IPR018278">
    <property type="entry name" value="Ribosomal_bS21_CS"/>
</dbReference>
<comment type="similarity">
    <text evidence="1">Belongs to the bacterial ribosomal protein bS21 family.</text>
</comment>
<comment type="caution">
    <text evidence="5">The sequence shown here is derived from an EMBL/GenBank/DDBJ whole genome shotgun (WGS) entry which is preliminary data.</text>
</comment>
<dbReference type="HAMAP" id="MF_00358">
    <property type="entry name" value="Ribosomal_bS21"/>
    <property type="match status" value="1"/>
</dbReference>
<dbReference type="InterPro" id="IPR001911">
    <property type="entry name" value="Ribosomal_bS21"/>
</dbReference>
<keyword evidence="4" id="KW-0732">Signal</keyword>
<protein>
    <recommendedName>
        <fullName evidence="7">30S ribosomal protein S21</fullName>
    </recommendedName>
</protein>
<keyword evidence="6" id="KW-1185">Reference proteome</keyword>
<proteinExistence type="inferred from homology"/>
<dbReference type="Gene3D" id="1.20.5.1150">
    <property type="entry name" value="Ribosomal protein S8"/>
    <property type="match status" value="1"/>
</dbReference>
<dbReference type="EMBL" id="CAKOGP040001770">
    <property type="protein sequence ID" value="CAJ1950892.1"/>
    <property type="molecule type" value="Genomic_DNA"/>
</dbReference>
<evidence type="ECO:0008006" key="7">
    <source>
        <dbReference type="Google" id="ProtNLM"/>
    </source>
</evidence>
<name>A0AAD2FS77_9STRA</name>
<evidence type="ECO:0000313" key="6">
    <source>
        <dbReference type="Proteomes" id="UP001295423"/>
    </source>
</evidence>
<reference evidence="5" key="1">
    <citation type="submission" date="2023-08" db="EMBL/GenBank/DDBJ databases">
        <authorList>
            <person name="Audoor S."/>
            <person name="Bilcke G."/>
        </authorList>
    </citation>
    <scope>NUCLEOTIDE SEQUENCE</scope>
</reference>
<accession>A0AAD2FS77</accession>
<sequence length="110" mass="12822">MAKFSFLLSLFITAVLAFNVQAFAPQQVNAGRLSNTELNVNIKVSVGDGEPIESALRRFKREVNKSGHLMELRHRRTFENSQEKAKRKVKEGRMRIKFERMQRKRMANRT</sequence>
<keyword evidence="3" id="KW-0687">Ribonucleoprotein</keyword>
<evidence type="ECO:0000256" key="4">
    <source>
        <dbReference type="SAM" id="SignalP"/>
    </source>
</evidence>
<dbReference type="GO" id="GO:0005840">
    <property type="term" value="C:ribosome"/>
    <property type="evidence" value="ECO:0007669"/>
    <property type="project" value="UniProtKB-KW"/>
</dbReference>